<reference evidence="1" key="1">
    <citation type="submission" date="2022-04" db="EMBL/GenBank/DDBJ databases">
        <title>Genome of the entomopathogenic fungus Entomophthora muscae.</title>
        <authorList>
            <person name="Elya C."/>
            <person name="Lovett B.R."/>
            <person name="Lee E."/>
            <person name="Macias A.M."/>
            <person name="Hajek A.E."/>
            <person name="De Bivort B.L."/>
            <person name="Kasson M.T."/>
            <person name="De Fine Licht H.H."/>
            <person name="Stajich J.E."/>
        </authorList>
    </citation>
    <scope>NUCLEOTIDE SEQUENCE</scope>
    <source>
        <strain evidence="1">Berkeley</strain>
    </source>
</reference>
<gene>
    <name evidence="1" type="ORF">DSO57_1032985</name>
</gene>
<keyword evidence="2" id="KW-1185">Reference proteome</keyword>
<evidence type="ECO:0000313" key="2">
    <source>
        <dbReference type="Proteomes" id="UP001165960"/>
    </source>
</evidence>
<dbReference type="Proteomes" id="UP001165960">
    <property type="component" value="Unassembled WGS sequence"/>
</dbReference>
<dbReference type="EMBL" id="QTSX02001674">
    <property type="protein sequence ID" value="KAJ9079678.1"/>
    <property type="molecule type" value="Genomic_DNA"/>
</dbReference>
<sequence length="140" mass="15257">MVELNTFVGRGLFELPIGICAYVFPTFFPIIGLDKENPATIFLLKAFGASSITISVLSIYAGMYEGNIMLRRQVAVALMGYSSLMVTLLMSISGLIDLHLIKQIPPEVFLIIVHGMFTAEFYSFINSGQPSTATPGVSIE</sequence>
<comment type="caution">
    <text evidence="1">The sequence shown here is derived from an EMBL/GenBank/DDBJ whole genome shotgun (WGS) entry which is preliminary data.</text>
</comment>
<proteinExistence type="predicted"/>
<organism evidence="1 2">
    <name type="scientific">Entomophthora muscae</name>
    <dbReference type="NCBI Taxonomy" id="34485"/>
    <lineage>
        <taxon>Eukaryota</taxon>
        <taxon>Fungi</taxon>
        <taxon>Fungi incertae sedis</taxon>
        <taxon>Zoopagomycota</taxon>
        <taxon>Entomophthoromycotina</taxon>
        <taxon>Entomophthoromycetes</taxon>
        <taxon>Entomophthorales</taxon>
        <taxon>Entomophthoraceae</taxon>
        <taxon>Entomophthora</taxon>
    </lineage>
</organism>
<name>A0ACC2TYC2_9FUNG</name>
<accession>A0ACC2TYC2</accession>
<protein>
    <submittedName>
        <fullName evidence="1">Uncharacterized protein</fullName>
    </submittedName>
</protein>
<evidence type="ECO:0000313" key="1">
    <source>
        <dbReference type="EMBL" id="KAJ9079678.1"/>
    </source>
</evidence>